<reference evidence="1 2" key="1">
    <citation type="submission" date="2020-07" db="EMBL/GenBank/DDBJ databases">
        <title>Comparative genomics of pyrophilous fungi reveals a link between fire events and developmental genes.</title>
        <authorList>
            <consortium name="DOE Joint Genome Institute"/>
            <person name="Steindorff A.S."/>
            <person name="Carver A."/>
            <person name="Calhoun S."/>
            <person name="Stillman K."/>
            <person name="Liu H."/>
            <person name="Lipzen A."/>
            <person name="Pangilinan J."/>
            <person name="Labutti K."/>
            <person name="Bruns T.D."/>
            <person name="Grigoriev I.V."/>
        </authorList>
    </citation>
    <scope>NUCLEOTIDE SEQUENCE [LARGE SCALE GENOMIC DNA]</scope>
    <source>
        <strain evidence="1 2">CBS 144469</strain>
    </source>
</reference>
<name>A0A8H6LWZ3_9AGAR</name>
<evidence type="ECO:0000313" key="1">
    <source>
        <dbReference type="EMBL" id="KAF6745805.1"/>
    </source>
</evidence>
<sequence length="92" mass="10128">LFPRASPLPGPCPYQAYICKPNGIQFPTPDESTIIPSPEEFKCRFGYTTEDPEWGFCFYSKDTGEPTGAIPYALFSECGTSTDSSMENPQCA</sequence>
<accession>A0A8H6LWZ3</accession>
<keyword evidence="2" id="KW-1185">Reference proteome</keyword>
<comment type="caution">
    <text evidence="1">The sequence shown here is derived from an EMBL/GenBank/DDBJ whole genome shotgun (WGS) entry which is preliminary data.</text>
</comment>
<evidence type="ECO:0000313" key="2">
    <source>
        <dbReference type="Proteomes" id="UP000521943"/>
    </source>
</evidence>
<dbReference type="EMBL" id="JACGCI010000099">
    <property type="protein sequence ID" value="KAF6745805.1"/>
    <property type="molecule type" value="Genomic_DNA"/>
</dbReference>
<feature type="non-terminal residue" evidence="1">
    <location>
        <position position="1"/>
    </location>
</feature>
<dbReference type="Proteomes" id="UP000521943">
    <property type="component" value="Unassembled WGS sequence"/>
</dbReference>
<proteinExistence type="predicted"/>
<organism evidence="1 2">
    <name type="scientific">Ephemerocybe angulata</name>
    <dbReference type="NCBI Taxonomy" id="980116"/>
    <lineage>
        <taxon>Eukaryota</taxon>
        <taxon>Fungi</taxon>
        <taxon>Dikarya</taxon>
        <taxon>Basidiomycota</taxon>
        <taxon>Agaricomycotina</taxon>
        <taxon>Agaricomycetes</taxon>
        <taxon>Agaricomycetidae</taxon>
        <taxon>Agaricales</taxon>
        <taxon>Agaricineae</taxon>
        <taxon>Psathyrellaceae</taxon>
        <taxon>Ephemerocybe</taxon>
    </lineage>
</organism>
<gene>
    <name evidence="1" type="ORF">DFP72DRAFT_769078</name>
</gene>
<protein>
    <submittedName>
        <fullName evidence="1">Uncharacterized protein</fullName>
    </submittedName>
</protein>
<dbReference type="AlphaFoldDB" id="A0A8H6LWZ3"/>
<feature type="non-terminal residue" evidence="1">
    <location>
        <position position="92"/>
    </location>
</feature>